<dbReference type="SUPFAM" id="SSF50486">
    <property type="entry name" value="FMT C-terminal domain-like"/>
    <property type="match status" value="1"/>
</dbReference>
<dbReference type="InterPro" id="IPR036995">
    <property type="entry name" value="MPG_sf"/>
</dbReference>
<dbReference type="CDD" id="cd00540">
    <property type="entry name" value="AAG"/>
    <property type="match status" value="1"/>
</dbReference>
<gene>
    <name evidence="6" type="ORF">JM946_04490</name>
</gene>
<organism evidence="6 7">
    <name type="scientific">Steroidobacter gossypii</name>
    <dbReference type="NCBI Taxonomy" id="2805490"/>
    <lineage>
        <taxon>Bacteria</taxon>
        <taxon>Pseudomonadati</taxon>
        <taxon>Pseudomonadota</taxon>
        <taxon>Gammaproteobacteria</taxon>
        <taxon>Steroidobacterales</taxon>
        <taxon>Steroidobacteraceae</taxon>
        <taxon>Steroidobacter</taxon>
    </lineage>
</organism>
<evidence type="ECO:0000313" key="7">
    <source>
        <dbReference type="Proteomes" id="UP000661077"/>
    </source>
</evidence>
<keyword evidence="3 5" id="KW-0378">Hydrolase</keyword>
<comment type="similarity">
    <text evidence="1 5">Belongs to the DNA glycosylase MPG family.</text>
</comment>
<comment type="caution">
    <text evidence="6">The sequence shown here is derived from an EMBL/GenBank/DDBJ whole genome shotgun (WGS) entry which is preliminary data.</text>
</comment>
<evidence type="ECO:0000256" key="3">
    <source>
        <dbReference type="ARBA" id="ARBA00022801"/>
    </source>
</evidence>
<dbReference type="Gene3D" id="3.10.300.10">
    <property type="entry name" value="Methylpurine-DNA glycosylase (MPG)"/>
    <property type="match status" value="1"/>
</dbReference>
<dbReference type="RefSeq" id="WP_203165936.1">
    <property type="nucleotide sequence ID" value="NZ_JAEVLS010000001.1"/>
</dbReference>
<protein>
    <recommendedName>
        <fullName evidence="5">Putative 3-methyladenine DNA glycosylase</fullName>
        <ecNumber evidence="5">3.2.2.-</ecNumber>
    </recommendedName>
</protein>
<evidence type="ECO:0000256" key="2">
    <source>
        <dbReference type="ARBA" id="ARBA00022763"/>
    </source>
</evidence>
<evidence type="ECO:0000256" key="4">
    <source>
        <dbReference type="ARBA" id="ARBA00023204"/>
    </source>
</evidence>
<evidence type="ECO:0000313" key="6">
    <source>
        <dbReference type="EMBL" id="MBM0103986.1"/>
    </source>
</evidence>
<accession>A0ABS1WSQ4</accession>
<keyword evidence="2 5" id="KW-0227">DNA damage</keyword>
<dbReference type="EMBL" id="JAEVLS010000001">
    <property type="protein sequence ID" value="MBM0103986.1"/>
    <property type="molecule type" value="Genomic_DNA"/>
</dbReference>
<dbReference type="EC" id="3.2.2.-" evidence="5"/>
<proteinExistence type="inferred from homology"/>
<dbReference type="InterPro" id="IPR003180">
    <property type="entry name" value="MPG"/>
</dbReference>
<dbReference type="InterPro" id="IPR011034">
    <property type="entry name" value="Formyl_transferase-like_C_sf"/>
</dbReference>
<name>A0ABS1WSQ4_9GAMM</name>
<dbReference type="NCBIfam" id="TIGR00567">
    <property type="entry name" value="3mg"/>
    <property type="match status" value="1"/>
</dbReference>
<dbReference type="HAMAP" id="MF_00527">
    <property type="entry name" value="3MGH"/>
    <property type="match status" value="1"/>
</dbReference>
<dbReference type="PANTHER" id="PTHR10429">
    <property type="entry name" value="DNA-3-METHYLADENINE GLYCOSYLASE"/>
    <property type="match status" value="1"/>
</dbReference>
<sequence length="208" mass="22923">MPATKLSREFYARETLLVARDLLGMHLIHDGPEGEQVGRIVETEAYKGPHDLAAHSSRGRTRRTEVMFGPPGHAYVYLIYGFWNCLNIVTAADGTPHAVLLRGLEPVKGISSTTHGPGLLCRALHIDRSLNGADLLGSTLWLEKPARYRPPEVARATRIGVDYAGDWAKKPWRFYDGDSPYVSTVSAAARRRALTPDVGPGRARLARK</sequence>
<reference evidence="6 7" key="1">
    <citation type="journal article" date="2021" name="Int. J. Syst. Evol. Microbiol.">
        <title>Steroidobacter gossypii sp. nov., isolated from soil of cotton cropping field.</title>
        <authorList>
            <person name="Huang R."/>
            <person name="Yang S."/>
            <person name="Zhen C."/>
            <person name="Liu W."/>
        </authorList>
    </citation>
    <scope>NUCLEOTIDE SEQUENCE [LARGE SCALE GENOMIC DNA]</scope>
    <source>
        <strain evidence="6 7">S1-65</strain>
    </source>
</reference>
<dbReference type="PANTHER" id="PTHR10429:SF0">
    <property type="entry name" value="DNA-3-METHYLADENINE GLYCOSYLASE"/>
    <property type="match status" value="1"/>
</dbReference>
<dbReference type="Pfam" id="PF02245">
    <property type="entry name" value="Pur_DNA_glyco"/>
    <property type="match status" value="1"/>
</dbReference>
<dbReference type="Proteomes" id="UP000661077">
    <property type="component" value="Unassembled WGS sequence"/>
</dbReference>
<evidence type="ECO:0000256" key="1">
    <source>
        <dbReference type="ARBA" id="ARBA00009232"/>
    </source>
</evidence>
<keyword evidence="4 5" id="KW-0234">DNA repair</keyword>
<evidence type="ECO:0000256" key="5">
    <source>
        <dbReference type="HAMAP-Rule" id="MF_00527"/>
    </source>
</evidence>
<keyword evidence="7" id="KW-1185">Reference proteome</keyword>